<evidence type="ECO:0000259" key="1">
    <source>
        <dbReference type="PROSITE" id="PS51186"/>
    </source>
</evidence>
<dbReference type="InterPro" id="IPR052777">
    <property type="entry name" value="Acetyltransferase_Enz"/>
</dbReference>
<reference evidence="3" key="1">
    <citation type="journal article" date="2019" name="Int. J. Syst. Evol. Microbiol.">
        <title>The Global Catalogue of Microorganisms (GCM) 10K type strain sequencing project: providing services to taxonomists for standard genome sequencing and annotation.</title>
        <authorList>
            <consortium name="The Broad Institute Genomics Platform"/>
            <consortium name="The Broad Institute Genome Sequencing Center for Infectious Disease"/>
            <person name="Wu L."/>
            <person name="Ma J."/>
        </authorList>
    </citation>
    <scope>NUCLEOTIDE SEQUENCE [LARGE SCALE GENOMIC DNA]</scope>
    <source>
        <strain evidence="3">LMG 29247</strain>
    </source>
</reference>
<accession>A0ABW4KYU7</accession>
<dbReference type="EC" id="2.3.-.-" evidence="2"/>
<dbReference type="PANTHER" id="PTHR43305:SF1">
    <property type="entry name" value="FAMILY N-ACETYLTRANSFERASE, PUTATIVE (AFU_ORTHOLOGUE AFUA_2G01380)-RELATED"/>
    <property type="match status" value="1"/>
</dbReference>
<keyword evidence="2" id="KW-0012">Acyltransferase</keyword>
<dbReference type="EMBL" id="JBHUEJ010000045">
    <property type="protein sequence ID" value="MFD1712683.1"/>
    <property type="molecule type" value="Genomic_DNA"/>
</dbReference>
<dbReference type="SUPFAM" id="SSF55729">
    <property type="entry name" value="Acyl-CoA N-acyltransferases (Nat)"/>
    <property type="match status" value="1"/>
</dbReference>
<keyword evidence="3" id="KW-1185">Reference proteome</keyword>
<proteinExistence type="predicted"/>
<evidence type="ECO:0000313" key="2">
    <source>
        <dbReference type="EMBL" id="MFD1712683.1"/>
    </source>
</evidence>
<dbReference type="Gene3D" id="3.40.630.30">
    <property type="match status" value="1"/>
</dbReference>
<protein>
    <submittedName>
        <fullName evidence="2">GNAT family N-acetyltransferase</fullName>
        <ecNumber evidence="2">2.3.-.-</ecNumber>
    </submittedName>
</protein>
<gene>
    <name evidence="2" type="ORF">ACFSF0_18960</name>
</gene>
<organism evidence="2 3">
    <name type="scientific">Ottowia flava</name>
    <dbReference type="NCBI Taxonomy" id="2675430"/>
    <lineage>
        <taxon>Bacteria</taxon>
        <taxon>Pseudomonadati</taxon>
        <taxon>Pseudomonadota</taxon>
        <taxon>Betaproteobacteria</taxon>
        <taxon>Burkholderiales</taxon>
        <taxon>Comamonadaceae</taxon>
        <taxon>Ottowia</taxon>
    </lineage>
</organism>
<evidence type="ECO:0000313" key="3">
    <source>
        <dbReference type="Proteomes" id="UP001597304"/>
    </source>
</evidence>
<dbReference type="CDD" id="cd04301">
    <property type="entry name" value="NAT_SF"/>
    <property type="match status" value="1"/>
</dbReference>
<dbReference type="Proteomes" id="UP001597304">
    <property type="component" value="Unassembled WGS sequence"/>
</dbReference>
<feature type="domain" description="N-acetyltransferase" evidence="1">
    <location>
        <begin position="1"/>
        <end position="147"/>
    </location>
</feature>
<comment type="caution">
    <text evidence="2">The sequence shown here is derived from an EMBL/GenBank/DDBJ whole genome shotgun (WGS) entry which is preliminary data.</text>
</comment>
<dbReference type="PROSITE" id="PS51186">
    <property type="entry name" value="GNAT"/>
    <property type="match status" value="1"/>
</dbReference>
<keyword evidence="2" id="KW-0808">Transferase</keyword>
<sequence>MAQARDLFLEYAQLLGVDLQFQGFDDELSGLPGDYAEPRGTLLLAAVDGELAGCCALRPIDDVDHTNAAEMKRLFVRKAFRGFGLGRHLAEAVLEAAVRLGYDCVLLDTLDEMEAARALYEDLGFEEIPPYYHNPLPGAHYLKVDLRA</sequence>
<dbReference type="Pfam" id="PF00583">
    <property type="entry name" value="Acetyltransf_1"/>
    <property type="match status" value="1"/>
</dbReference>
<dbReference type="PANTHER" id="PTHR43305">
    <property type="entry name" value="FAMILY N-ACETYLTRANSFERASE, PUTATIVE (AFU_ORTHOLOGUE AFUA_2G01380)-RELATED"/>
    <property type="match status" value="1"/>
</dbReference>
<dbReference type="GO" id="GO:0016746">
    <property type="term" value="F:acyltransferase activity"/>
    <property type="evidence" value="ECO:0007669"/>
    <property type="project" value="UniProtKB-KW"/>
</dbReference>
<dbReference type="InterPro" id="IPR016181">
    <property type="entry name" value="Acyl_CoA_acyltransferase"/>
</dbReference>
<name>A0ABW4KYU7_9BURK</name>
<dbReference type="RefSeq" id="WP_147913681.1">
    <property type="nucleotide sequence ID" value="NZ_JBHUEJ010000045.1"/>
</dbReference>
<dbReference type="InterPro" id="IPR000182">
    <property type="entry name" value="GNAT_dom"/>
</dbReference>